<accession>A0A381NPC6</accession>
<organism evidence="1">
    <name type="scientific">marine metagenome</name>
    <dbReference type="NCBI Taxonomy" id="408172"/>
    <lineage>
        <taxon>unclassified sequences</taxon>
        <taxon>metagenomes</taxon>
        <taxon>ecological metagenomes</taxon>
    </lineage>
</organism>
<gene>
    <name evidence="1" type="ORF">METZ01_LOCUS9231</name>
</gene>
<proteinExistence type="predicted"/>
<reference evidence="1" key="1">
    <citation type="submission" date="2018-05" db="EMBL/GenBank/DDBJ databases">
        <authorList>
            <person name="Lanie J.A."/>
            <person name="Ng W.-L."/>
            <person name="Kazmierczak K.M."/>
            <person name="Andrzejewski T.M."/>
            <person name="Davidsen T.M."/>
            <person name="Wayne K.J."/>
            <person name="Tettelin H."/>
            <person name="Glass J.I."/>
            <person name="Rusch D."/>
            <person name="Podicherti R."/>
            <person name="Tsui H.-C.T."/>
            <person name="Winkler M.E."/>
        </authorList>
    </citation>
    <scope>NUCLEOTIDE SEQUENCE</scope>
</reference>
<sequence>MTRGDVAEWLGRGLQNLVQRFKSARRLQFLFSPLPGWRNW</sequence>
<name>A0A381NPC6_9ZZZZ</name>
<dbReference type="AlphaFoldDB" id="A0A381NPC6"/>
<evidence type="ECO:0000313" key="1">
    <source>
        <dbReference type="EMBL" id="SUZ56377.1"/>
    </source>
</evidence>
<protein>
    <submittedName>
        <fullName evidence="1">Uncharacterized protein</fullName>
    </submittedName>
</protein>
<dbReference type="EMBL" id="UINC01000498">
    <property type="protein sequence ID" value="SUZ56377.1"/>
    <property type="molecule type" value="Genomic_DNA"/>
</dbReference>